<keyword evidence="1" id="KW-0862">Zinc</keyword>
<accession>A0A853BHG8</accession>
<feature type="domain" description="SWIM-type" evidence="3">
    <location>
        <begin position="111"/>
        <end position="146"/>
    </location>
</feature>
<feature type="compositionally biased region" description="Low complexity" evidence="2">
    <location>
        <begin position="180"/>
        <end position="198"/>
    </location>
</feature>
<evidence type="ECO:0000313" key="4">
    <source>
        <dbReference type="EMBL" id="NYI94185.1"/>
    </source>
</evidence>
<evidence type="ECO:0000256" key="1">
    <source>
        <dbReference type="PROSITE-ProRule" id="PRU00325"/>
    </source>
</evidence>
<reference evidence="4 5" key="1">
    <citation type="submission" date="2020-07" db="EMBL/GenBank/DDBJ databases">
        <title>Sequencing the genomes of 1000 actinobacteria strains.</title>
        <authorList>
            <person name="Klenk H.-P."/>
        </authorList>
    </citation>
    <scope>NUCLEOTIDE SEQUENCE [LARGE SCALE GENOMIC DNA]</scope>
    <source>
        <strain evidence="4 5">DSM 45927</strain>
    </source>
</reference>
<protein>
    <submittedName>
        <fullName evidence="4">Putative Zn finger protein</fullName>
    </submittedName>
</protein>
<comment type="caution">
    <text evidence="4">The sequence shown here is derived from an EMBL/GenBank/DDBJ whole genome shotgun (WGS) entry which is preliminary data.</text>
</comment>
<dbReference type="RefSeq" id="WP_179765887.1">
    <property type="nucleotide sequence ID" value="NZ_JACCFO010000001.1"/>
</dbReference>
<dbReference type="Pfam" id="PF04434">
    <property type="entry name" value="SWIM"/>
    <property type="match status" value="1"/>
</dbReference>
<proteinExistence type="predicted"/>
<dbReference type="InterPro" id="IPR007527">
    <property type="entry name" value="Znf_SWIM"/>
</dbReference>
<feature type="region of interest" description="Disordered" evidence="2">
    <location>
        <begin position="176"/>
        <end position="251"/>
    </location>
</feature>
<dbReference type="PANTHER" id="PTHR38133">
    <property type="entry name" value="SLR1429 PROTEIN"/>
    <property type="match status" value="1"/>
</dbReference>
<dbReference type="EMBL" id="JACCFO010000001">
    <property type="protein sequence ID" value="NYI94185.1"/>
    <property type="molecule type" value="Genomic_DNA"/>
</dbReference>
<evidence type="ECO:0000313" key="5">
    <source>
        <dbReference type="Proteomes" id="UP000575985"/>
    </source>
</evidence>
<organism evidence="4 5">
    <name type="scientific">Streptomonospora nanhaiensis</name>
    <dbReference type="NCBI Taxonomy" id="1323731"/>
    <lineage>
        <taxon>Bacteria</taxon>
        <taxon>Bacillati</taxon>
        <taxon>Actinomycetota</taxon>
        <taxon>Actinomycetes</taxon>
        <taxon>Streptosporangiales</taxon>
        <taxon>Nocardiopsidaceae</taxon>
        <taxon>Streptomonospora</taxon>
    </lineage>
</organism>
<dbReference type="PROSITE" id="PS50966">
    <property type="entry name" value="ZF_SWIM"/>
    <property type="match status" value="1"/>
</dbReference>
<dbReference type="GO" id="GO:0008270">
    <property type="term" value="F:zinc ion binding"/>
    <property type="evidence" value="ECO:0007669"/>
    <property type="project" value="UniProtKB-KW"/>
</dbReference>
<keyword evidence="1" id="KW-0863">Zinc-finger</keyword>
<keyword evidence="5" id="KW-1185">Reference proteome</keyword>
<sequence>MTPRPAPPPPGTAWADLLRALAPDPPPPAWRRGSALAASGAVTGLKVLPGEATAHIRDHHGPTTTSLLWPPARQQDWQRAAEALAAQPVFRDALLAGLLPVETARVCELLGWPALPRRFDDIACVCSCPAWQDPCPHAAALLLALADQVERDPFTVAAWRGCTREDLLERVGRAARTHHPAPQAPADDPAAFWAAPALPDTPPLPAAPAHSWAPPPAAAGQDLAAALAPLYTRLAGPPPDPDHPDHAPPAD</sequence>
<feature type="compositionally biased region" description="Low complexity" evidence="2">
    <location>
        <begin position="207"/>
        <end position="230"/>
    </location>
</feature>
<dbReference type="PANTHER" id="PTHR38133:SF1">
    <property type="entry name" value="SLR1429 PROTEIN"/>
    <property type="match status" value="1"/>
</dbReference>
<evidence type="ECO:0000256" key="2">
    <source>
        <dbReference type="SAM" id="MobiDB-lite"/>
    </source>
</evidence>
<dbReference type="Proteomes" id="UP000575985">
    <property type="component" value="Unassembled WGS sequence"/>
</dbReference>
<keyword evidence="1" id="KW-0479">Metal-binding</keyword>
<name>A0A853BHG8_9ACTN</name>
<gene>
    <name evidence="4" type="ORF">HNR12_000462</name>
</gene>
<evidence type="ECO:0000259" key="3">
    <source>
        <dbReference type="PROSITE" id="PS50966"/>
    </source>
</evidence>
<feature type="compositionally biased region" description="Basic and acidic residues" evidence="2">
    <location>
        <begin position="240"/>
        <end position="251"/>
    </location>
</feature>
<dbReference type="AlphaFoldDB" id="A0A853BHG8"/>